<dbReference type="EMBL" id="MPUH01000726">
    <property type="protein sequence ID" value="OMJ74826.1"/>
    <property type="molecule type" value="Genomic_DNA"/>
</dbReference>
<dbReference type="AlphaFoldDB" id="A0A1R2BDK7"/>
<protein>
    <submittedName>
        <fullName evidence="1">Uncharacterized protein</fullName>
    </submittedName>
</protein>
<accession>A0A1R2BDK7</accession>
<sequence>MQFADYTQEDLNKIRSKALVRRLLNKKIKKRISKTPYKSDSLQKRNVIIPPAPSTKKIVTPSLLKAMRGPPKIKSVPK</sequence>
<proteinExistence type="predicted"/>
<name>A0A1R2BDK7_9CILI</name>
<evidence type="ECO:0000313" key="2">
    <source>
        <dbReference type="Proteomes" id="UP000187209"/>
    </source>
</evidence>
<evidence type="ECO:0000313" key="1">
    <source>
        <dbReference type="EMBL" id="OMJ74826.1"/>
    </source>
</evidence>
<comment type="caution">
    <text evidence="1">The sequence shown here is derived from an EMBL/GenBank/DDBJ whole genome shotgun (WGS) entry which is preliminary data.</text>
</comment>
<keyword evidence="2" id="KW-1185">Reference proteome</keyword>
<reference evidence="1 2" key="1">
    <citation type="submission" date="2016-11" db="EMBL/GenBank/DDBJ databases">
        <title>The macronuclear genome of Stentor coeruleus: a giant cell with tiny introns.</title>
        <authorList>
            <person name="Slabodnick M."/>
            <person name="Ruby J.G."/>
            <person name="Reiff S.B."/>
            <person name="Swart E.C."/>
            <person name="Gosai S."/>
            <person name="Prabakaran S."/>
            <person name="Witkowska E."/>
            <person name="Larue G.E."/>
            <person name="Fisher S."/>
            <person name="Freeman R.M."/>
            <person name="Gunawardena J."/>
            <person name="Chu W."/>
            <person name="Stover N.A."/>
            <person name="Gregory B.D."/>
            <person name="Nowacki M."/>
            <person name="Derisi J."/>
            <person name="Roy S.W."/>
            <person name="Marshall W.F."/>
            <person name="Sood P."/>
        </authorList>
    </citation>
    <scope>NUCLEOTIDE SEQUENCE [LARGE SCALE GENOMIC DNA]</scope>
    <source>
        <strain evidence="1">WM001</strain>
    </source>
</reference>
<organism evidence="1 2">
    <name type="scientific">Stentor coeruleus</name>
    <dbReference type="NCBI Taxonomy" id="5963"/>
    <lineage>
        <taxon>Eukaryota</taxon>
        <taxon>Sar</taxon>
        <taxon>Alveolata</taxon>
        <taxon>Ciliophora</taxon>
        <taxon>Postciliodesmatophora</taxon>
        <taxon>Heterotrichea</taxon>
        <taxon>Heterotrichida</taxon>
        <taxon>Stentoridae</taxon>
        <taxon>Stentor</taxon>
    </lineage>
</organism>
<dbReference type="Proteomes" id="UP000187209">
    <property type="component" value="Unassembled WGS sequence"/>
</dbReference>
<gene>
    <name evidence="1" type="ORF">SteCoe_26170</name>
</gene>